<proteinExistence type="inferred from homology"/>
<evidence type="ECO:0000256" key="2">
    <source>
        <dbReference type="ARBA" id="ARBA00023015"/>
    </source>
</evidence>
<dbReference type="Pfam" id="PF04542">
    <property type="entry name" value="Sigma70_r2"/>
    <property type="match status" value="1"/>
</dbReference>
<name>A0A2T3HHB3_9SPHI</name>
<evidence type="ECO:0000259" key="6">
    <source>
        <dbReference type="Pfam" id="PF08281"/>
    </source>
</evidence>
<dbReference type="InterPro" id="IPR013249">
    <property type="entry name" value="RNA_pol_sigma70_r4_t2"/>
</dbReference>
<dbReference type="SUPFAM" id="SSF88946">
    <property type="entry name" value="Sigma2 domain of RNA polymerase sigma factors"/>
    <property type="match status" value="1"/>
</dbReference>
<dbReference type="Gene3D" id="1.10.10.10">
    <property type="entry name" value="Winged helix-like DNA-binding domain superfamily/Winged helix DNA-binding domain"/>
    <property type="match status" value="1"/>
</dbReference>
<dbReference type="InterPro" id="IPR039425">
    <property type="entry name" value="RNA_pol_sigma-70-like"/>
</dbReference>
<dbReference type="RefSeq" id="WP_107217406.1">
    <property type="nucleotide sequence ID" value="NZ_KZ686272.1"/>
</dbReference>
<dbReference type="InterPro" id="IPR013325">
    <property type="entry name" value="RNA_pol_sigma_r2"/>
</dbReference>
<dbReference type="PANTHER" id="PTHR43133">
    <property type="entry name" value="RNA POLYMERASE ECF-TYPE SIGMA FACTO"/>
    <property type="match status" value="1"/>
</dbReference>
<keyword evidence="4" id="KW-0804">Transcription</keyword>
<feature type="domain" description="RNA polymerase sigma-70 region 2" evidence="5">
    <location>
        <begin position="27"/>
        <end position="94"/>
    </location>
</feature>
<evidence type="ECO:0000256" key="3">
    <source>
        <dbReference type="ARBA" id="ARBA00023082"/>
    </source>
</evidence>
<dbReference type="InterPro" id="IPR014284">
    <property type="entry name" value="RNA_pol_sigma-70_dom"/>
</dbReference>
<dbReference type="GO" id="GO:0003677">
    <property type="term" value="F:DNA binding"/>
    <property type="evidence" value="ECO:0007669"/>
    <property type="project" value="InterPro"/>
</dbReference>
<keyword evidence="8" id="KW-1185">Reference proteome</keyword>
<dbReference type="InterPro" id="IPR013324">
    <property type="entry name" value="RNA_pol_sigma_r3/r4-like"/>
</dbReference>
<accession>A0A2T3HHB3</accession>
<dbReference type="InterPro" id="IPR007627">
    <property type="entry name" value="RNA_pol_sigma70_r2"/>
</dbReference>
<dbReference type="EMBL" id="PYLS01000008">
    <property type="protein sequence ID" value="PST81829.1"/>
    <property type="molecule type" value="Genomic_DNA"/>
</dbReference>
<keyword evidence="2" id="KW-0805">Transcription regulation</keyword>
<reference evidence="7 8" key="1">
    <citation type="submission" date="2018-03" db="EMBL/GenBank/DDBJ databases">
        <authorList>
            <person name="Keele B.F."/>
        </authorList>
    </citation>
    <scope>NUCLEOTIDE SEQUENCE [LARGE SCALE GENOMIC DNA]</scope>
    <source>
        <strain evidence="7 8">YL28-9</strain>
    </source>
</reference>
<evidence type="ECO:0000313" key="8">
    <source>
        <dbReference type="Proteomes" id="UP000240912"/>
    </source>
</evidence>
<sequence>MSSTSAISDAALLGQLRLNDRKAFAAIYERYWKQLLAIAFNHTREKETAEEIVQDVFVALWNRRNEVAIRELGPYLATAIRFSVFRFLQRRKRRREIETTQVTADHYSPGEEEVFALFLKSYINDAVEELPDKCRLVFRLSRDEGLTTKEIAEKIGIAEKTVEAHLGKGLKTLRLKLKQSGLLTLLTFFN</sequence>
<dbReference type="Pfam" id="PF08281">
    <property type="entry name" value="Sigma70_r4_2"/>
    <property type="match status" value="1"/>
</dbReference>
<comment type="caution">
    <text evidence="7">The sequence shown here is derived from an EMBL/GenBank/DDBJ whole genome shotgun (WGS) entry which is preliminary data.</text>
</comment>
<dbReference type="NCBIfam" id="TIGR02937">
    <property type="entry name" value="sigma70-ECF"/>
    <property type="match status" value="1"/>
</dbReference>
<organism evidence="7 8">
    <name type="scientific">Pedobacter yulinensis</name>
    <dbReference type="NCBI Taxonomy" id="2126353"/>
    <lineage>
        <taxon>Bacteria</taxon>
        <taxon>Pseudomonadati</taxon>
        <taxon>Bacteroidota</taxon>
        <taxon>Sphingobacteriia</taxon>
        <taxon>Sphingobacteriales</taxon>
        <taxon>Sphingobacteriaceae</taxon>
        <taxon>Pedobacter</taxon>
    </lineage>
</organism>
<dbReference type="InterPro" id="IPR036388">
    <property type="entry name" value="WH-like_DNA-bd_sf"/>
</dbReference>
<dbReference type="PANTHER" id="PTHR43133:SF46">
    <property type="entry name" value="RNA POLYMERASE SIGMA-70 FACTOR ECF SUBFAMILY"/>
    <property type="match status" value="1"/>
</dbReference>
<dbReference type="OrthoDB" id="1097528at2"/>
<evidence type="ECO:0000256" key="4">
    <source>
        <dbReference type="ARBA" id="ARBA00023163"/>
    </source>
</evidence>
<evidence type="ECO:0000256" key="1">
    <source>
        <dbReference type="ARBA" id="ARBA00010641"/>
    </source>
</evidence>
<feature type="domain" description="RNA polymerase sigma factor 70 region 4 type 2" evidence="6">
    <location>
        <begin position="123"/>
        <end position="173"/>
    </location>
</feature>
<protein>
    <submittedName>
        <fullName evidence="7">RNA polymerase subunit sigma-70</fullName>
    </submittedName>
</protein>
<dbReference type="Gene3D" id="1.10.1740.10">
    <property type="match status" value="1"/>
</dbReference>
<dbReference type="GO" id="GO:0016987">
    <property type="term" value="F:sigma factor activity"/>
    <property type="evidence" value="ECO:0007669"/>
    <property type="project" value="UniProtKB-KW"/>
</dbReference>
<dbReference type="NCBIfam" id="TIGR02985">
    <property type="entry name" value="Sig70_bacteroi1"/>
    <property type="match status" value="1"/>
</dbReference>
<evidence type="ECO:0000259" key="5">
    <source>
        <dbReference type="Pfam" id="PF04542"/>
    </source>
</evidence>
<dbReference type="SUPFAM" id="SSF88659">
    <property type="entry name" value="Sigma3 and sigma4 domains of RNA polymerase sigma factors"/>
    <property type="match status" value="1"/>
</dbReference>
<comment type="similarity">
    <text evidence="1">Belongs to the sigma-70 factor family. ECF subfamily.</text>
</comment>
<dbReference type="Proteomes" id="UP000240912">
    <property type="component" value="Unassembled WGS sequence"/>
</dbReference>
<dbReference type="InterPro" id="IPR014327">
    <property type="entry name" value="RNA_pol_sigma70_bacteroid"/>
</dbReference>
<gene>
    <name evidence="7" type="ORF">C7T94_18345</name>
</gene>
<keyword evidence="3" id="KW-0731">Sigma factor</keyword>
<dbReference type="GO" id="GO:0006352">
    <property type="term" value="P:DNA-templated transcription initiation"/>
    <property type="evidence" value="ECO:0007669"/>
    <property type="project" value="InterPro"/>
</dbReference>
<dbReference type="AlphaFoldDB" id="A0A2T3HHB3"/>
<evidence type="ECO:0000313" key="7">
    <source>
        <dbReference type="EMBL" id="PST81829.1"/>
    </source>
</evidence>